<dbReference type="Pfam" id="PF06114">
    <property type="entry name" value="Peptidase_M78"/>
    <property type="match status" value="1"/>
</dbReference>
<evidence type="ECO:0000313" key="3">
    <source>
        <dbReference type="Proteomes" id="UP001430306"/>
    </source>
</evidence>
<keyword evidence="3" id="KW-1185">Reference proteome</keyword>
<accession>A0ABS8NDN8</accession>
<proteinExistence type="predicted"/>
<evidence type="ECO:0000313" key="2">
    <source>
        <dbReference type="EMBL" id="MCC9641676.1"/>
    </source>
</evidence>
<comment type="caution">
    <text evidence="2">The sequence shown here is derived from an EMBL/GenBank/DDBJ whole genome shotgun (WGS) entry which is preliminary data.</text>
</comment>
<gene>
    <name evidence="2" type="ORF">LOC71_05270</name>
</gene>
<evidence type="ECO:0000259" key="1">
    <source>
        <dbReference type="Pfam" id="PF06114"/>
    </source>
</evidence>
<protein>
    <submittedName>
        <fullName evidence="2">ImmA/IrrE family metallo-endopeptidase</fullName>
    </submittedName>
</protein>
<sequence>MNRRETSTQAFIDELVRSTGAASPEDAIRLKARQHLELQQSLFGEPTMPIDVSVLVGLAGIKESDDLPVLSPDAEIAPDGDGGVEMRVHPDRPETRKRFSIAHEVSHTFFPEYQQKQWCRTDARFRDRNDPDQYLEMLCDIGAAELLLPDPWFRSDASNVRQASDLAALALKYVASREATLRKFAEQSEKPVAAVFFSWKLKPTQKGTVGNADQQNLFGISPEEEIKAAIQLRIDYPIYSDAFRKLGHFLPAEKSVDRFSPICEAAATCRCVDAEAHLDLGQASGTYAIMAIPLPTEPTSRGPNDEYNVAAILEPIKVKSPAKRRSAPSNMGSLFD</sequence>
<feature type="domain" description="IrrE N-terminal-like" evidence="1">
    <location>
        <begin position="86"/>
        <end position="183"/>
    </location>
</feature>
<reference evidence="2" key="1">
    <citation type="submission" date="2021-11" db="EMBL/GenBank/DDBJ databases">
        <title>Genome sequence.</title>
        <authorList>
            <person name="Sun Q."/>
        </authorList>
    </citation>
    <scope>NUCLEOTIDE SEQUENCE</scope>
    <source>
        <strain evidence="2">JC740</strain>
    </source>
</reference>
<name>A0ABS8NDN8_9BACT</name>
<dbReference type="Proteomes" id="UP001430306">
    <property type="component" value="Unassembled WGS sequence"/>
</dbReference>
<dbReference type="EMBL" id="JAJKFW010000012">
    <property type="protein sequence ID" value="MCC9641676.1"/>
    <property type="molecule type" value="Genomic_DNA"/>
</dbReference>
<dbReference type="RefSeq" id="WP_230272023.1">
    <property type="nucleotide sequence ID" value="NZ_JAJKFW010000012.1"/>
</dbReference>
<dbReference type="InterPro" id="IPR010359">
    <property type="entry name" value="IrrE_HExxH"/>
</dbReference>
<dbReference type="Gene3D" id="1.10.10.2910">
    <property type="match status" value="1"/>
</dbReference>
<organism evidence="2 3">
    <name type="scientific">Rhodopirellula halodulae</name>
    <dbReference type="NCBI Taxonomy" id="2894198"/>
    <lineage>
        <taxon>Bacteria</taxon>
        <taxon>Pseudomonadati</taxon>
        <taxon>Planctomycetota</taxon>
        <taxon>Planctomycetia</taxon>
        <taxon>Pirellulales</taxon>
        <taxon>Pirellulaceae</taxon>
        <taxon>Rhodopirellula</taxon>
    </lineage>
</organism>